<comment type="caution">
    <text evidence="3">The sequence shown here is derived from an EMBL/GenBank/DDBJ whole genome shotgun (WGS) entry which is preliminary data.</text>
</comment>
<dbReference type="Gene3D" id="2.60.40.10">
    <property type="entry name" value="Immunoglobulins"/>
    <property type="match status" value="1"/>
</dbReference>
<reference evidence="3 4" key="1">
    <citation type="journal article" date="2013" name="Int. J. Syst. Evol. Microbiol.">
        <title>Tumebacillus flagellatus sp. nov., an alpha-amylase/pullulanase-producing bacterium isolated from cassava wastewater.</title>
        <authorList>
            <person name="Wang Q."/>
            <person name="Xie N."/>
            <person name="Qin Y."/>
            <person name="Shen N."/>
            <person name="Zhu J."/>
            <person name="Mi H."/>
            <person name="Huang R."/>
        </authorList>
    </citation>
    <scope>NUCLEOTIDE SEQUENCE [LARGE SCALE GENOMIC DNA]</scope>
    <source>
        <strain evidence="3 4">GST4</strain>
    </source>
</reference>
<sequence>MNRPTFLALLTASVLFGSTAVPLAVPVPAYAATTLTPPTNVQLNPDGTVLWMPVQNNSGYTIYLYDASNNTLLKTLFAGTNSNSYSLTSLLSLQTAYYVKVVTRGNGASTLDSSPSSASNVLSISTQATLSPPKTPLLFENGVTQWTNVLNNGYQVNLYHSPSNTLVGSRVLPKDVTSFDVSALVPGTAQYYVKVIALGDGNQMINSAESSSSAPMTLSTVQLSAPSKPSLSEERVASWTNVPNNVGYRITVYNADNDQIVGFALASKDAQFYDVSKLITQDGTYYIRVSALGVSSNASPDSPPSAKQTYYLADDVYYVKPEKLVTTSNSTLTTVELDVPNVISDLNKKTTAYNLLVKLDTPKQGMFQLNVPGIVVDKVVNRLPASSTLRLQTGVGNVNVPLNELVNLAKKSNLSLTDLTAQVEISQGSAPSAPLSMNPVTLNVKLLDKSNKEVARLTDSSTYLSFAVPFTSDPYVDVHMYAGVRVSDANTYSPIPATFTTTADKQTSVTFHYQGTGTFGVMKKELHFPDVLSTHYAKNSIESLASKMVISGFGDGTFRPNDTVTRAQFATMLVKSLGLQDKSKPAGTQTFTDVQPDAWYNSYVETAFYTNLISGVGDGRFAPDDKITAQDMAVMVARALKFADPTVPQLSDEQQTALLAKIERRFEMAAYASPAVALCVSKNILSPMTVNSFSPTVPADRAMAADMLYQLLKSLNFTN</sequence>
<protein>
    <recommendedName>
        <fullName evidence="2">SLH domain-containing protein</fullName>
    </recommendedName>
</protein>
<dbReference type="InterPro" id="IPR013783">
    <property type="entry name" value="Ig-like_fold"/>
</dbReference>
<keyword evidence="4" id="KW-1185">Reference proteome</keyword>
<keyword evidence="1" id="KW-0732">Signal</keyword>
<accession>A0A074M8G4</accession>
<gene>
    <name evidence="3" type="ORF">EL26_15960</name>
</gene>
<evidence type="ECO:0000313" key="4">
    <source>
        <dbReference type="Proteomes" id="UP000027931"/>
    </source>
</evidence>
<dbReference type="STRING" id="1157490.EL26_15960"/>
<organism evidence="3 4">
    <name type="scientific">Tumebacillus flagellatus</name>
    <dbReference type="NCBI Taxonomy" id="1157490"/>
    <lineage>
        <taxon>Bacteria</taxon>
        <taxon>Bacillati</taxon>
        <taxon>Bacillota</taxon>
        <taxon>Bacilli</taxon>
        <taxon>Bacillales</taxon>
        <taxon>Alicyclobacillaceae</taxon>
        <taxon>Tumebacillus</taxon>
    </lineage>
</organism>
<evidence type="ECO:0000313" key="3">
    <source>
        <dbReference type="EMBL" id="KEO82277.1"/>
    </source>
</evidence>
<dbReference type="InterPro" id="IPR001119">
    <property type="entry name" value="SLH_dom"/>
</dbReference>
<dbReference type="InterPro" id="IPR051465">
    <property type="entry name" value="Cell_Envelope_Struct_Comp"/>
</dbReference>
<dbReference type="PANTHER" id="PTHR43308:SF5">
    <property type="entry name" value="S-LAYER PROTEIN _ PEPTIDOGLYCAN ENDO-BETA-N-ACETYLGLUCOSAMINIDASE"/>
    <property type="match status" value="1"/>
</dbReference>
<dbReference type="eggNOG" id="COG2755">
    <property type="taxonomic scope" value="Bacteria"/>
</dbReference>
<feature type="domain" description="SLH" evidence="2">
    <location>
        <begin position="588"/>
        <end position="650"/>
    </location>
</feature>
<dbReference type="EMBL" id="JMIR01000024">
    <property type="protein sequence ID" value="KEO82277.1"/>
    <property type="molecule type" value="Genomic_DNA"/>
</dbReference>
<evidence type="ECO:0000259" key="2">
    <source>
        <dbReference type="PROSITE" id="PS51272"/>
    </source>
</evidence>
<dbReference type="AlphaFoldDB" id="A0A074M8G4"/>
<dbReference type="OrthoDB" id="9798935at2"/>
<dbReference type="PROSITE" id="PS51272">
    <property type="entry name" value="SLH"/>
    <property type="match status" value="2"/>
</dbReference>
<feature type="domain" description="SLH" evidence="2">
    <location>
        <begin position="524"/>
        <end position="587"/>
    </location>
</feature>
<feature type="signal peptide" evidence="1">
    <location>
        <begin position="1"/>
        <end position="31"/>
    </location>
</feature>
<dbReference type="PANTHER" id="PTHR43308">
    <property type="entry name" value="OUTER MEMBRANE PROTEIN ALPHA-RELATED"/>
    <property type="match status" value="1"/>
</dbReference>
<proteinExistence type="predicted"/>
<dbReference type="Pfam" id="PF00395">
    <property type="entry name" value="SLH"/>
    <property type="match status" value="2"/>
</dbReference>
<dbReference type="RefSeq" id="WP_038090686.1">
    <property type="nucleotide sequence ID" value="NZ_JMIR01000024.1"/>
</dbReference>
<evidence type="ECO:0000256" key="1">
    <source>
        <dbReference type="SAM" id="SignalP"/>
    </source>
</evidence>
<dbReference type="Proteomes" id="UP000027931">
    <property type="component" value="Unassembled WGS sequence"/>
</dbReference>
<feature type="chain" id="PRO_5001698572" description="SLH domain-containing protein" evidence="1">
    <location>
        <begin position="32"/>
        <end position="719"/>
    </location>
</feature>
<name>A0A074M8G4_9BACL</name>